<keyword evidence="2" id="KW-1185">Reference proteome</keyword>
<dbReference type="EMBL" id="CP071382">
    <property type="protein sequence ID" value="QSV46170.1"/>
    <property type="molecule type" value="Genomic_DNA"/>
</dbReference>
<proteinExistence type="predicted"/>
<sequence length="69" mass="7981">MSSQIHHANEAANLHEYCGTLTPFKNQQNSGEPRHGQIKRFYAVVWDANVREWIMVECSRADLLKKVLL</sequence>
<name>A0ABX7Q5B0_9BACT</name>
<evidence type="ECO:0000313" key="2">
    <source>
        <dbReference type="Proteomes" id="UP000663651"/>
    </source>
</evidence>
<evidence type="ECO:0008006" key="3">
    <source>
        <dbReference type="Google" id="ProtNLM"/>
    </source>
</evidence>
<organism evidence="1 2">
    <name type="scientific">Geobacter benzoatilyticus</name>
    <dbReference type="NCBI Taxonomy" id="2815309"/>
    <lineage>
        <taxon>Bacteria</taxon>
        <taxon>Pseudomonadati</taxon>
        <taxon>Thermodesulfobacteriota</taxon>
        <taxon>Desulfuromonadia</taxon>
        <taxon>Geobacterales</taxon>
        <taxon>Geobacteraceae</taxon>
        <taxon>Geobacter</taxon>
    </lineage>
</organism>
<reference evidence="1 2" key="1">
    <citation type="submission" date="2021-03" db="EMBL/GenBank/DDBJ databases">
        <title>Geobacter metallireducens gen. nov. sp. nov., a microorganism capable of coupling the complete oxidation of organic compounds to the reduction of iron and other metals.</title>
        <authorList>
            <person name="Li Y."/>
        </authorList>
    </citation>
    <scope>NUCLEOTIDE SEQUENCE [LARGE SCALE GENOMIC DNA]</scope>
    <source>
        <strain evidence="1 2">Jerry-YX</strain>
    </source>
</reference>
<accession>A0ABX7Q5B0</accession>
<dbReference type="RefSeq" id="WP_207163958.1">
    <property type="nucleotide sequence ID" value="NZ_CP071382.1"/>
</dbReference>
<gene>
    <name evidence="1" type="ORF">JZM60_02480</name>
</gene>
<dbReference type="Proteomes" id="UP000663651">
    <property type="component" value="Chromosome"/>
</dbReference>
<evidence type="ECO:0000313" key="1">
    <source>
        <dbReference type="EMBL" id="QSV46170.1"/>
    </source>
</evidence>
<protein>
    <recommendedName>
        <fullName evidence="3">DDE domain-containing protein</fullName>
    </recommendedName>
</protein>